<comment type="caution">
    <text evidence="2">The sequence shown here is derived from an EMBL/GenBank/DDBJ whole genome shotgun (WGS) entry which is preliminary data.</text>
</comment>
<proteinExistence type="predicted"/>
<evidence type="ECO:0000313" key="3">
    <source>
        <dbReference type="Proteomes" id="UP001519064"/>
    </source>
</evidence>
<dbReference type="RefSeq" id="WP_209240404.1">
    <property type="nucleotide sequence ID" value="NZ_JADKMA010000078.1"/>
</dbReference>
<sequence length="70" mass="7255">MQLTEGDEPAAGPRELAADPEAWPNCQLTEPGATAVQDVARGLVGAMAEQGLSLRRVADVSGVNRQPSPT</sequence>
<dbReference type="Proteomes" id="UP001519064">
    <property type="component" value="Unassembled WGS sequence"/>
</dbReference>
<protein>
    <recommendedName>
        <fullName evidence="4">Transcriptional regulator</fullName>
    </recommendedName>
</protein>
<dbReference type="EMBL" id="JADKMA010000078">
    <property type="protein sequence ID" value="MBO8193346.1"/>
    <property type="molecule type" value="Genomic_DNA"/>
</dbReference>
<name>A0ABS3XD94_9ACTN</name>
<evidence type="ECO:0000256" key="1">
    <source>
        <dbReference type="SAM" id="MobiDB-lite"/>
    </source>
</evidence>
<gene>
    <name evidence="2" type="ORF">ITI46_16985</name>
</gene>
<keyword evidence="3" id="KW-1185">Reference proteome</keyword>
<feature type="region of interest" description="Disordered" evidence="1">
    <location>
        <begin position="1"/>
        <end position="28"/>
    </location>
</feature>
<reference evidence="2 3" key="1">
    <citation type="submission" date="2020-11" db="EMBL/GenBank/DDBJ databases">
        <title>Streptomyces spirodelae sp. nov., isolated from duckweed.</title>
        <authorList>
            <person name="Saimee Y."/>
            <person name="Duangmal K."/>
        </authorList>
    </citation>
    <scope>NUCLEOTIDE SEQUENCE [LARGE SCALE GENOMIC DNA]</scope>
    <source>
        <strain evidence="2 3">S16-07</strain>
    </source>
</reference>
<accession>A0ABS3XD94</accession>
<evidence type="ECO:0008006" key="4">
    <source>
        <dbReference type="Google" id="ProtNLM"/>
    </source>
</evidence>
<organism evidence="2 3">
    <name type="scientific">Streptomyces oryzae</name>
    <dbReference type="NCBI Taxonomy" id="1434886"/>
    <lineage>
        <taxon>Bacteria</taxon>
        <taxon>Bacillati</taxon>
        <taxon>Actinomycetota</taxon>
        <taxon>Actinomycetes</taxon>
        <taxon>Kitasatosporales</taxon>
        <taxon>Streptomycetaceae</taxon>
        <taxon>Streptomyces</taxon>
    </lineage>
</organism>
<evidence type="ECO:0000313" key="2">
    <source>
        <dbReference type="EMBL" id="MBO8193346.1"/>
    </source>
</evidence>